<feature type="compositionally biased region" description="Basic and acidic residues" evidence="6">
    <location>
        <begin position="674"/>
        <end position="705"/>
    </location>
</feature>
<dbReference type="Pfam" id="PF00004">
    <property type="entry name" value="AAA"/>
    <property type="match status" value="1"/>
</dbReference>
<keyword evidence="3" id="KW-1000">Mitochondrion outer membrane</keyword>
<proteinExistence type="predicted"/>
<dbReference type="EnsemblPlants" id="ORUFI01G26040.2">
    <property type="protein sequence ID" value="ORUFI01G26040.2"/>
    <property type="gene ID" value="ORUFI01G26040"/>
</dbReference>
<dbReference type="Gene3D" id="1.10.8.60">
    <property type="match status" value="1"/>
</dbReference>
<dbReference type="PANTHER" id="PTHR45644:SF25">
    <property type="entry name" value="CELL DIVISION CYCLE GENE CDC48-LIKE"/>
    <property type="match status" value="1"/>
</dbReference>
<dbReference type="Pfam" id="PF17862">
    <property type="entry name" value="AAA_lid_3"/>
    <property type="match status" value="1"/>
</dbReference>
<dbReference type="Gene3D" id="3.40.50.300">
    <property type="entry name" value="P-loop containing nucleotide triphosphate hydrolases"/>
    <property type="match status" value="1"/>
</dbReference>
<organism evidence="9 10">
    <name type="scientific">Oryza rufipogon</name>
    <name type="common">Brownbeard rice</name>
    <name type="synonym">Asian wild rice</name>
    <dbReference type="NCBI Taxonomy" id="4529"/>
    <lineage>
        <taxon>Eukaryota</taxon>
        <taxon>Viridiplantae</taxon>
        <taxon>Streptophyta</taxon>
        <taxon>Embryophyta</taxon>
        <taxon>Tracheophyta</taxon>
        <taxon>Spermatophyta</taxon>
        <taxon>Magnoliopsida</taxon>
        <taxon>Liliopsida</taxon>
        <taxon>Poales</taxon>
        <taxon>Poaceae</taxon>
        <taxon>BOP clade</taxon>
        <taxon>Oryzoideae</taxon>
        <taxon>Oryzeae</taxon>
        <taxon>Oryzinae</taxon>
        <taxon>Oryza</taxon>
    </lineage>
</organism>
<dbReference type="PROSITE" id="PS00674">
    <property type="entry name" value="AAA"/>
    <property type="match status" value="1"/>
</dbReference>
<evidence type="ECO:0000256" key="1">
    <source>
        <dbReference type="ARBA" id="ARBA00004572"/>
    </source>
</evidence>
<keyword evidence="7" id="KW-1133">Transmembrane helix</keyword>
<dbReference type="GO" id="GO:0016887">
    <property type="term" value="F:ATP hydrolysis activity"/>
    <property type="evidence" value="ECO:0007669"/>
    <property type="project" value="InterPro"/>
</dbReference>
<dbReference type="InterPro" id="IPR056653">
    <property type="entry name" value="DUF7751"/>
</dbReference>
<name>A0A0E0MZF8_ORYRU</name>
<keyword evidence="7" id="KW-0812">Transmembrane</keyword>
<dbReference type="Pfam" id="PF24933">
    <property type="entry name" value="DUF7751"/>
    <property type="match status" value="1"/>
</dbReference>
<dbReference type="Proteomes" id="UP000008022">
    <property type="component" value="Unassembled WGS sequence"/>
</dbReference>
<evidence type="ECO:0000256" key="2">
    <source>
        <dbReference type="ARBA" id="ARBA00022741"/>
    </source>
</evidence>
<dbReference type="InterPro" id="IPR041569">
    <property type="entry name" value="AAA_lid_3"/>
</dbReference>
<evidence type="ECO:0000259" key="8">
    <source>
        <dbReference type="SMART" id="SM00382"/>
    </source>
</evidence>
<evidence type="ECO:0000256" key="4">
    <source>
        <dbReference type="ARBA" id="ARBA00022840"/>
    </source>
</evidence>
<evidence type="ECO:0000256" key="7">
    <source>
        <dbReference type="SAM" id="Phobius"/>
    </source>
</evidence>
<reference evidence="9" key="2">
    <citation type="submission" date="2015-06" db="UniProtKB">
        <authorList>
            <consortium name="EnsemblPlants"/>
        </authorList>
    </citation>
    <scope>IDENTIFICATION</scope>
</reference>
<dbReference type="PANTHER" id="PTHR45644">
    <property type="entry name" value="AAA ATPASE, PUTATIVE (AFU_ORTHOLOGUE AFUA_2G12920)-RELATED-RELATED"/>
    <property type="match status" value="1"/>
</dbReference>
<keyword evidence="2" id="KW-0547">Nucleotide-binding</keyword>
<protein>
    <recommendedName>
        <fullName evidence="8">AAA+ ATPase domain-containing protein</fullName>
    </recommendedName>
</protein>
<feature type="compositionally biased region" description="Basic and acidic residues" evidence="6">
    <location>
        <begin position="644"/>
        <end position="666"/>
    </location>
</feature>
<keyword evidence="4" id="KW-0067">ATP-binding</keyword>
<dbReference type="InterPro" id="IPR003593">
    <property type="entry name" value="AAA+_ATPase"/>
</dbReference>
<feature type="transmembrane region" description="Helical" evidence="7">
    <location>
        <begin position="6"/>
        <end position="24"/>
    </location>
</feature>
<keyword evidence="10" id="KW-1185">Reference proteome</keyword>
<reference evidence="10" key="1">
    <citation type="submission" date="2013-06" db="EMBL/GenBank/DDBJ databases">
        <authorList>
            <person name="Zhao Q."/>
        </authorList>
    </citation>
    <scope>NUCLEOTIDE SEQUENCE</scope>
    <source>
        <strain evidence="10">cv. W1943</strain>
    </source>
</reference>
<feature type="domain" description="AAA+ ATPase" evidence="8">
    <location>
        <begin position="451"/>
        <end position="588"/>
    </location>
</feature>
<dbReference type="SUPFAM" id="SSF52540">
    <property type="entry name" value="P-loop containing nucleoside triphosphate hydrolases"/>
    <property type="match status" value="1"/>
</dbReference>
<evidence type="ECO:0000313" key="10">
    <source>
        <dbReference type="Proteomes" id="UP000008022"/>
    </source>
</evidence>
<dbReference type="InterPro" id="IPR003959">
    <property type="entry name" value="ATPase_AAA_core"/>
</dbReference>
<evidence type="ECO:0000256" key="6">
    <source>
        <dbReference type="SAM" id="MobiDB-lite"/>
    </source>
</evidence>
<dbReference type="Gramene" id="ORUFI01G26040.2">
    <property type="protein sequence ID" value="ORUFI01G26040.2"/>
    <property type="gene ID" value="ORUFI01G26040"/>
</dbReference>
<dbReference type="InterPro" id="IPR027417">
    <property type="entry name" value="P-loop_NTPase"/>
</dbReference>
<evidence type="ECO:0000256" key="3">
    <source>
        <dbReference type="ARBA" id="ARBA00022787"/>
    </source>
</evidence>
<dbReference type="GO" id="GO:0005524">
    <property type="term" value="F:ATP binding"/>
    <property type="evidence" value="ECO:0007669"/>
    <property type="project" value="UniProtKB-KW"/>
</dbReference>
<keyword evidence="5" id="KW-0496">Mitochondrion</keyword>
<keyword evidence="7" id="KW-0472">Membrane</keyword>
<comment type="subcellular location">
    <subcellularLocation>
        <location evidence="1">Mitochondrion outer membrane</location>
        <topology evidence="1">Single-pass membrane protein</topology>
    </subcellularLocation>
</comment>
<dbReference type="InterPro" id="IPR051701">
    <property type="entry name" value="Mito_OM_Translocase_MSP1"/>
</dbReference>
<dbReference type="InterPro" id="IPR003960">
    <property type="entry name" value="ATPase_AAA_CS"/>
</dbReference>
<dbReference type="GO" id="GO:0005741">
    <property type="term" value="C:mitochondrial outer membrane"/>
    <property type="evidence" value="ECO:0007669"/>
    <property type="project" value="UniProtKB-SubCell"/>
</dbReference>
<sequence>MEHGSIIASAVGVGVGVGVGIGLVSSRLTGLATGGGAPAASCGVWWWTAATEQSKLALTSTAFVHLSPTILPNHIRVLSASSRTILLCGPSEAYLQSLAKALANQFSARLLLLDVIDFACKLHHKYGGPSNTQTRERSMTEAAFDRVSSLVGAFNLFRKKEEPTGTALVVLITHLQYGFSYPWYLPRRTMIPNLLNTLIIVSASEISPVILYIRDVDDLLGSSEKAYCMFQKMLKKLSGRVIVIGSQFLDDDEDREDIEESVCALFPCILETKPPKDKVLLEKWKTQMEEDSNNNNNQVVQNYIAEVLAENNLECEDLSSINADDDCKIIVAYLEEIITPSVSYHLMNNKNPKYRNGNLVISSESLSHGLRIFQESNDLGKDTVEAKDETEMVVPDNEYEKKIRPTVIPANEIGVTFDDIGALADIKECLHELVMLPLQRPDFFKGGLLKPCKGVLLFGPPGTGKTMLAKALANAAGASFLNISMASMTSKWYGESEKCIQALFSLAAKLAPAIIFIDEVDSMLGKRDNHSENEASRRVKNEFMAHWDGLLSKSNERILVLAATNRPFDLDDAVIRRFEHRIMVGLPTLESRELILKTLLSKETVENIDFKELAKMTEGYTSSDLKNICVTAAYHPVRELLQKEKNKVKKETAPETKQEPKEKTKIQENGTKSSDSKTEKDKLDNKEGKKDKPADKKDKSDKGDAGETTLRPLNMEDLRKAKDEVAASFASEGVVMNQIKEWNELYGKGGSRKREQLTYFL</sequence>
<evidence type="ECO:0000256" key="5">
    <source>
        <dbReference type="ARBA" id="ARBA00023128"/>
    </source>
</evidence>
<accession>A0A0E0MZF8</accession>
<dbReference type="FunFam" id="3.40.50.300:FF:000416">
    <property type="entry name" value="p-loop nucleoside triphosphate hydrolase superfamily protein"/>
    <property type="match status" value="1"/>
</dbReference>
<dbReference type="AlphaFoldDB" id="A0A0E0MZF8"/>
<dbReference type="SMART" id="SM00382">
    <property type="entry name" value="AAA"/>
    <property type="match status" value="1"/>
</dbReference>
<feature type="region of interest" description="Disordered" evidence="6">
    <location>
        <begin position="644"/>
        <end position="717"/>
    </location>
</feature>
<evidence type="ECO:0000313" key="9">
    <source>
        <dbReference type="EnsemblPlants" id="ORUFI01G26040.2"/>
    </source>
</evidence>